<dbReference type="AlphaFoldDB" id="H2BVT3"/>
<dbReference type="EMBL" id="JH594606">
    <property type="protein sequence ID" value="EHQ01816.1"/>
    <property type="molecule type" value="Genomic_DNA"/>
</dbReference>
<keyword evidence="2" id="KW-1185">Reference proteome</keyword>
<protein>
    <submittedName>
        <fullName evidence="1">Uncharacterized protein</fullName>
    </submittedName>
</protein>
<proteinExistence type="predicted"/>
<accession>H2BVT3</accession>
<evidence type="ECO:0000313" key="1">
    <source>
        <dbReference type="EMBL" id="EHQ01816.1"/>
    </source>
</evidence>
<gene>
    <name evidence="1" type="ORF">Gilli_1142</name>
</gene>
<dbReference type="HOGENOM" id="CLU_3403756_0_0_10"/>
<dbReference type="Proteomes" id="UP000003844">
    <property type="component" value="Unassembled WGS sequence"/>
</dbReference>
<sequence>MKNPLEEFSQTANDYVDVTYGSLKTINSNR</sequence>
<evidence type="ECO:0000313" key="2">
    <source>
        <dbReference type="Proteomes" id="UP000003844"/>
    </source>
</evidence>
<reference evidence="2" key="1">
    <citation type="journal article" date="2012" name="Stand. Genomic Sci.">
        <title>Genome sequence of the Antarctic rhodopsins-containing flavobacterium Gillisia limnaea type strain (R-8282(T)).</title>
        <authorList>
            <person name="Riedel T."/>
            <person name="Held B."/>
            <person name="Nolan M."/>
            <person name="Lucas S."/>
            <person name="Lapidus A."/>
            <person name="Tice H."/>
            <person name="Del Rio T.G."/>
            <person name="Cheng J.F."/>
            <person name="Han C."/>
            <person name="Tapia R."/>
            <person name="Goodwin L.A."/>
            <person name="Pitluck S."/>
            <person name="Liolios K."/>
            <person name="Mavromatis K."/>
            <person name="Pagani I."/>
            <person name="Ivanova N."/>
            <person name="Mikhailova N."/>
            <person name="Pati A."/>
            <person name="Chen A."/>
            <person name="Palaniappan K."/>
            <person name="Land M."/>
            <person name="Rohde M."/>
            <person name="Tindall B.J."/>
            <person name="Detter J.C."/>
            <person name="Goker M."/>
            <person name="Bristow J."/>
            <person name="Eisen J.A."/>
            <person name="Markowitz V."/>
            <person name="Hugenholtz P."/>
            <person name="Kyrpides N.C."/>
            <person name="Klenk H.P."/>
            <person name="Woyke T."/>
        </authorList>
    </citation>
    <scope>NUCLEOTIDE SEQUENCE [LARGE SCALE GENOMIC DNA]</scope>
    <source>
        <strain evidence="2">DSM 15749 / LMG 21470 / R-8282</strain>
    </source>
</reference>
<organism evidence="1 2">
    <name type="scientific">Gillisia limnaea (strain DSM 15749 / LMG 21470 / R-8282)</name>
    <dbReference type="NCBI Taxonomy" id="865937"/>
    <lineage>
        <taxon>Bacteria</taxon>
        <taxon>Pseudomonadati</taxon>
        <taxon>Bacteroidota</taxon>
        <taxon>Flavobacteriia</taxon>
        <taxon>Flavobacteriales</taxon>
        <taxon>Flavobacteriaceae</taxon>
        <taxon>Gillisia</taxon>
    </lineage>
</organism>
<name>H2BVT3_GILLR</name>